<evidence type="ECO:0000313" key="2">
    <source>
        <dbReference type="EMBL" id="GGD68933.1"/>
    </source>
</evidence>
<name>A0ABQ1RFX6_9ALTE</name>
<evidence type="ECO:0008006" key="4">
    <source>
        <dbReference type="Google" id="ProtNLM"/>
    </source>
</evidence>
<gene>
    <name evidence="2" type="ORF">GCM10011357_25010</name>
</gene>
<evidence type="ECO:0000256" key="1">
    <source>
        <dbReference type="SAM" id="SignalP"/>
    </source>
</evidence>
<feature type="chain" id="PRO_5047085824" description="DUF4412 domain-containing protein" evidence="1">
    <location>
        <begin position="24"/>
        <end position="263"/>
    </location>
</feature>
<protein>
    <recommendedName>
        <fullName evidence="4">DUF4412 domain-containing protein</fullName>
    </recommendedName>
</protein>
<sequence length="263" mass="29236">MKNCVKKIIPVVAGVLMVSAVQAGTRISTQIQGQDKAQQLYVHEGKAASLDGDGRTEFIYDGNAGEMITLMHQEGRYMRLNNEQMQQMAGGISKMQQQAMTQMEEQMANMPPEQRVQMQQMMEQMMPGMAKKSPQQEISLEASGKTDSINGTDCEWIALKRGEKLVNEACVADLDDTAIAPADYQTLAGFFKKMSDFTAQMSGDVDDAMLNQHLFANNKVPVQIKEHKDTGIQVISLTFDSQQPKADMFDIPKGYEPEPIPDF</sequence>
<dbReference type="RefSeq" id="WP_099035019.1">
    <property type="nucleotide sequence ID" value="NZ_BMGJ01000009.1"/>
</dbReference>
<keyword evidence="3" id="KW-1185">Reference proteome</keyword>
<proteinExistence type="predicted"/>
<reference evidence="3" key="1">
    <citation type="journal article" date="2019" name="Int. J. Syst. Evol. Microbiol.">
        <title>The Global Catalogue of Microorganisms (GCM) 10K type strain sequencing project: providing services to taxonomists for standard genome sequencing and annotation.</title>
        <authorList>
            <consortium name="The Broad Institute Genomics Platform"/>
            <consortium name="The Broad Institute Genome Sequencing Center for Infectious Disease"/>
            <person name="Wu L."/>
            <person name="Ma J."/>
        </authorList>
    </citation>
    <scope>NUCLEOTIDE SEQUENCE [LARGE SCALE GENOMIC DNA]</scope>
    <source>
        <strain evidence="3">CGMCC 1.12923</strain>
    </source>
</reference>
<evidence type="ECO:0000313" key="3">
    <source>
        <dbReference type="Proteomes" id="UP000614272"/>
    </source>
</evidence>
<dbReference type="Proteomes" id="UP000614272">
    <property type="component" value="Unassembled WGS sequence"/>
</dbReference>
<organism evidence="2 3">
    <name type="scientific">Lacimicrobium alkaliphilum</name>
    <dbReference type="NCBI Taxonomy" id="1526571"/>
    <lineage>
        <taxon>Bacteria</taxon>
        <taxon>Pseudomonadati</taxon>
        <taxon>Pseudomonadota</taxon>
        <taxon>Gammaproteobacteria</taxon>
        <taxon>Alteromonadales</taxon>
        <taxon>Alteromonadaceae</taxon>
        <taxon>Lacimicrobium</taxon>
    </lineage>
</organism>
<feature type="signal peptide" evidence="1">
    <location>
        <begin position="1"/>
        <end position="23"/>
    </location>
</feature>
<accession>A0ABQ1RFX6</accession>
<dbReference type="EMBL" id="BMGJ01000009">
    <property type="protein sequence ID" value="GGD68933.1"/>
    <property type="molecule type" value="Genomic_DNA"/>
</dbReference>
<keyword evidence="1" id="KW-0732">Signal</keyword>
<comment type="caution">
    <text evidence="2">The sequence shown here is derived from an EMBL/GenBank/DDBJ whole genome shotgun (WGS) entry which is preliminary data.</text>
</comment>